<accession>A0A0D7AG91</accession>
<protein>
    <submittedName>
        <fullName evidence="1">Uncharacterized protein</fullName>
    </submittedName>
</protein>
<dbReference type="AlphaFoldDB" id="A0A0D7AG91"/>
<name>A0A0D7AG91_9AGAR</name>
<feature type="non-terminal residue" evidence="1">
    <location>
        <position position="115"/>
    </location>
</feature>
<dbReference type="Proteomes" id="UP000054144">
    <property type="component" value="Unassembled WGS sequence"/>
</dbReference>
<organism evidence="1 2">
    <name type="scientific">Fistulina hepatica ATCC 64428</name>
    <dbReference type="NCBI Taxonomy" id="1128425"/>
    <lineage>
        <taxon>Eukaryota</taxon>
        <taxon>Fungi</taxon>
        <taxon>Dikarya</taxon>
        <taxon>Basidiomycota</taxon>
        <taxon>Agaricomycotina</taxon>
        <taxon>Agaricomycetes</taxon>
        <taxon>Agaricomycetidae</taxon>
        <taxon>Agaricales</taxon>
        <taxon>Fistulinaceae</taxon>
        <taxon>Fistulina</taxon>
    </lineage>
</organism>
<gene>
    <name evidence="1" type="ORF">FISHEDRAFT_8865</name>
</gene>
<reference evidence="1 2" key="1">
    <citation type="journal article" date="2015" name="Fungal Genet. Biol.">
        <title>Evolution of novel wood decay mechanisms in Agaricales revealed by the genome sequences of Fistulina hepatica and Cylindrobasidium torrendii.</title>
        <authorList>
            <person name="Floudas D."/>
            <person name="Held B.W."/>
            <person name="Riley R."/>
            <person name="Nagy L.G."/>
            <person name="Koehler G."/>
            <person name="Ransdell A.S."/>
            <person name="Younus H."/>
            <person name="Chow J."/>
            <person name="Chiniquy J."/>
            <person name="Lipzen A."/>
            <person name="Tritt A."/>
            <person name="Sun H."/>
            <person name="Haridas S."/>
            <person name="LaButti K."/>
            <person name="Ohm R.A."/>
            <person name="Kues U."/>
            <person name="Blanchette R.A."/>
            <person name="Grigoriev I.V."/>
            <person name="Minto R.E."/>
            <person name="Hibbett D.S."/>
        </authorList>
    </citation>
    <scope>NUCLEOTIDE SEQUENCE [LARGE SCALE GENOMIC DNA]</scope>
    <source>
        <strain evidence="1 2">ATCC 64428</strain>
    </source>
</reference>
<evidence type="ECO:0000313" key="2">
    <source>
        <dbReference type="Proteomes" id="UP000054144"/>
    </source>
</evidence>
<dbReference type="EMBL" id="KN881805">
    <property type="protein sequence ID" value="KIY48896.1"/>
    <property type="molecule type" value="Genomic_DNA"/>
</dbReference>
<feature type="non-terminal residue" evidence="1">
    <location>
        <position position="1"/>
    </location>
</feature>
<sequence length="115" mass="13205">LANEARNYQSFPAHLFEDWSGYALFQPLTDPVPVAPLVPQYYGYYVPNDADQDMKGGNKDMFRSPILLLENCGKVINVAPLGIDDRQECASLFYRLYNEGWLHEFVFARNILMLP</sequence>
<proteinExistence type="predicted"/>
<keyword evidence="2" id="KW-1185">Reference proteome</keyword>
<dbReference type="OrthoDB" id="5327923at2759"/>
<evidence type="ECO:0000313" key="1">
    <source>
        <dbReference type="EMBL" id="KIY48896.1"/>
    </source>
</evidence>